<organism evidence="1 2">
    <name type="scientific">Cloeon dipterum</name>
    <dbReference type="NCBI Taxonomy" id="197152"/>
    <lineage>
        <taxon>Eukaryota</taxon>
        <taxon>Metazoa</taxon>
        <taxon>Ecdysozoa</taxon>
        <taxon>Arthropoda</taxon>
        <taxon>Hexapoda</taxon>
        <taxon>Insecta</taxon>
        <taxon>Pterygota</taxon>
        <taxon>Palaeoptera</taxon>
        <taxon>Ephemeroptera</taxon>
        <taxon>Pisciforma</taxon>
        <taxon>Baetidae</taxon>
        <taxon>Cloeon</taxon>
    </lineage>
</organism>
<dbReference type="InterPro" id="IPR032675">
    <property type="entry name" value="LRR_dom_sf"/>
</dbReference>
<protein>
    <recommendedName>
        <fullName evidence="3">ATP synthase subunit s, mitochondrial</fullName>
    </recommendedName>
</protein>
<keyword evidence="2" id="KW-1185">Reference proteome</keyword>
<dbReference type="Proteomes" id="UP000494165">
    <property type="component" value="Unassembled WGS sequence"/>
</dbReference>
<gene>
    <name evidence="1" type="ORF">CLODIP_2_CD05659</name>
</gene>
<comment type="caution">
    <text evidence="1">The sequence shown here is derived from an EMBL/GenBank/DDBJ whole genome shotgun (WGS) entry which is preliminary data.</text>
</comment>
<name>A0A8S1CLT4_9INSE</name>
<dbReference type="SUPFAM" id="SSF52047">
    <property type="entry name" value="RNI-like"/>
    <property type="match status" value="1"/>
</dbReference>
<dbReference type="EMBL" id="CADEPI010000044">
    <property type="protein sequence ID" value="CAB3369219.1"/>
    <property type="molecule type" value="Genomic_DNA"/>
</dbReference>
<sequence length="211" mass="23930">MNSTFRRARENLDRMNHVSKRNLWGWLNTIFNRFDPSRVKDVGPDRACAEWLLRCGAGLRWKNSKTLLTDYNSLPITGGQKIVEIDATDSAIMDCGFPHFKGLTDVEKIVFHKCGYLTDSAIVYLPILKASLKHLQISSCGNITVEGLQPIKKLSKLQSLLLYDLPEIKNKDEVAQDLQSALPQCKVSFPYAQAKELIEKNEKDKLQPPQI</sequence>
<dbReference type="AlphaFoldDB" id="A0A8S1CLT4"/>
<proteinExistence type="predicted"/>
<reference evidence="1 2" key="1">
    <citation type="submission" date="2020-04" db="EMBL/GenBank/DDBJ databases">
        <authorList>
            <person name="Alioto T."/>
            <person name="Alioto T."/>
            <person name="Gomez Garrido J."/>
        </authorList>
    </citation>
    <scope>NUCLEOTIDE SEQUENCE [LARGE SCALE GENOMIC DNA]</scope>
</reference>
<dbReference type="OrthoDB" id="5859291at2759"/>
<dbReference type="Gene3D" id="3.80.10.10">
    <property type="entry name" value="Ribonuclease Inhibitor"/>
    <property type="match status" value="1"/>
</dbReference>
<evidence type="ECO:0008006" key="3">
    <source>
        <dbReference type="Google" id="ProtNLM"/>
    </source>
</evidence>
<evidence type="ECO:0000313" key="2">
    <source>
        <dbReference type="Proteomes" id="UP000494165"/>
    </source>
</evidence>
<evidence type="ECO:0000313" key="1">
    <source>
        <dbReference type="EMBL" id="CAB3369219.1"/>
    </source>
</evidence>
<accession>A0A8S1CLT4</accession>